<protein>
    <submittedName>
        <fullName evidence="7">NAC domain-containing protein 72-like</fullName>
    </submittedName>
</protein>
<dbReference type="GO" id="GO:0006355">
    <property type="term" value="P:regulation of DNA-templated transcription"/>
    <property type="evidence" value="ECO:0007669"/>
    <property type="project" value="InterPro"/>
</dbReference>
<evidence type="ECO:0000256" key="4">
    <source>
        <dbReference type="ARBA" id="ARBA00023242"/>
    </source>
</evidence>
<feature type="compositionally biased region" description="Polar residues" evidence="5">
    <location>
        <begin position="136"/>
        <end position="148"/>
    </location>
</feature>
<feature type="region of interest" description="Disordered" evidence="5">
    <location>
        <begin position="132"/>
        <end position="159"/>
    </location>
</feature>
<name>A0A8K0IGZ6_COCNU</name>
<gene>
    <name evidence="7" type="ORF">COCNU_08G001270</name>
</gene>
<evidence type="ECO:0000256" key="5">
    <source>
        <dbReference type="SAM" id="MobiDB-lite"/>
    </source>
</evidence>
<evidence type="ECO:0000256" key="2">
    <source>
        <dbReference type="ARBA" id="ARBA00023125"/>
    </source>
</evidence>
<comment type="caution">
    <text evidence="7">The sequence shown here is derived from an EMBL/GenBank/DDBJ whole genome shotgun (WGS) entry which is preliminary data.</text>
</comment>
<sequence length="198" mass="22581">MPDDQELVEYLRDHGRGRARFSGAINEGIDPYSCHPEYLLSCFPDVSEYGSNYYYANREGRNRQTDDRSGHWINRRQDPIHKDGQIVGYKRRFTFYLGPGKSNKTDWLMTEYTSDDTPKAICMIYKTGGNRRNEIGQASNSDATNQPLPGSEPCMGSSSHADVGDFLMSTAAFLEVDYDLPPEFNRRPSRQKKTSQTI</sequence>
<dbReference type="Proteomes" id="UP000797356">
    <property type="component" value="Chromosome 8"/>
</dbReference>
<dbReference type="PANTHER" id="PTHR31719:SF179">
    <property type="entry name" value="OS08G0148400 PROTEIN"/>
    <property type="match status" value="1"/>
</dbReference>
<dbReference type="Pfam" id="PF02365">
    <property type="entry name" value="NAM"/>
    <property type="match status" value="1"/>
</dbReference>
<dbReference type="PANTHER" id="PTHR31719">
    <property type="entry name" value="NAC TRANSCRIPTION FACTOR 56"/>
    <property type="match status" value="1"/>
</dbReference>
<evidence type="ECO:0000313" key="7">
    <source>
        <dbReference type="EMBL" id="KAG1358681.1"/>
    </source>
</evidence>
<keyword evidence="2" id="KW-0238">DNA-binding</keyword>
<proteinExistence type="predicted"/>
<reference evidence="7" key="2">
    <citation type="submission" date="2019-07" db="EMBL/GenBank/DDBJ databases">
        <authorList>
            <person name="Yang Y."/>
            <person name="Bocs S."/>
            <person name="Baudouin L."/>
        </authorList>
    </citation>
    <scope>NUCLEOTIDE SEQUENCE</scope>
    <source>
        <tissue evidence="7">Spear leaf of Hainan Tall coconut</tissue>
    </source>
</reference>
<accession>A0A8K0IGZ6</accession>
<dbReference type="InterPro" id="IPR036093">
    <property type="entry name" value="NAC_dom_sf"/>
</dbReference>
<dbReference type="Gene3D" id="2.170.150.80">
    <property type="entry name" value="NAC domain"/>
    <property type="match status" value="1"/>
</dbReference>
<organism evidence="7 8">
    <name type="scientific">Cocos nucifera</name>
    <name type="common">Coconut palm</name>
    <dbReference type="NCBI Taxonomy" id="13894"/>
    <lineage>
        <taxon>Eukaryota</taxon>
        <taxon>Viridiplantae</taxon>
        <taxon>Streptophyta</taxon>
        <taxon>Embryophyta</taxon>
        <taxon>Tracheophyta</taxon>
        <taxon>Spermatophyta</taxon>
        <taxon>Magnoliopsida</taxon>
        <taxon>Liliopsida</taxon>
        <taxon>Arecaceae</taxon>
        <taxon>Arecoideae</taxon>
        <taxon>Cocoseae</taxon>
        <taxon>Attaleinae</taxon>
        <taxon>Cocos</taxon>
    </lineage>
</organism>
<dbReference type="GO" id="GO:0003677">
    <property type="term" value="F:DNA binding"/>
    <property type="evidence" value="ECO:0007669"/>
    <property type="project" value="UniProtKB-KW"/>
</dbReference>
<evidence type="ECO:0000256" key="1">
    <source>
        <dbReference type="ARBA" id="ARBA00023015"/>
    </source>
</evidence>
<dbReference type="OrthoDB" id="774757at2759"/>
<dbReference type="AlphaFoldDB" id="A0A8K0IGZ6"/>
<feature type="domain" description="NAC" evidence="6">
    <location>
        <begin position="1"/>
        <end position="130"/>
    </location>
</feature>
<reference evidence="7" key="1">
    <citation type="journal article" date="2017" name="Gigascience">
        <title>The genome draft of coconut (Cocos nucifera).</title>
        <authorList>
            <person name="Xiao Y."/>
            <person name="Xu P."/>
            <person name="Fan H."/>
            <person name="Baudouin L."/>
            <person name="Xia W."/>
            <person name="Bocs S."/>
            <person name="Xu J."/>
            <person name="Li Q."/>
            <person name="Guo A."/>
            <person name="Zhou L."/>
            <person name="Li J."/>
            <person name="Wu Y."/>
            <person name="Ma Z."/>
            <person name="Armero A."/>
            <person name="Issali A.E."/>
            <person name="Liu N."/>
            <person name="Peng M."/>
            <person name="Yang Y."/>
        </authorList>
    </citation>
    <scope>NUCLEOTIDE SEQUENCE</scope>
    <source>
        <tissue evidence="7">Spear leaf of Hainan Tall coconut</tissue>
    </source>
</reference>
<dbReference type="EMBL" id="CM017879">
    <property type="protein sequence ID" value="KAG1358681.1"/>
    <property type="molecule type" value="Genomic_DNA"/>
</dbReference>
<evidence type="ECO:0000313" key="8">
    <source>
        <dbReference type="Proteomes" id="UP000797356"/>
    </source>
</evidence>
<evidence type="ECO:0000259" key="6">
    <source>
        <dbReference type="PROSITE" id="PS51005"/>
    </source>
</evidence>
<dbReference type="InterPro" id="IPR003441">
    <property type="entry name" value="NAC-dom"/>
</dbReference>
<keyword evidence="8" id="KW-1185">Reference proteome</keyword>
<keyword evidence="4" id="KW-0539">Nucleus</keyword>
<dbReference type="PROSITE" id="PS51005">
    <property type="entry name" value="NAC"/>
    <property type="match status" value="1"/>
</dbReference>
<evidence type="ECO:0000256" key="3">
    <source>
        <dbReference type="ARBA" id="ARBA00023163"/>
    </source>
</evidence>
<dbReference type="SUPFAM" id="SSF101941">
    <property type="entry name" value="NAC domain"/>
    <property type="match status" value="1"/>
</dbReference>
<keyword evidence="1" id="KW-0805">Transcription regulation</keyword>
<keyword evidence="3" id="KW-0804">Transcription</keyword>